<evidence type="ECO:0000256" key="6">
    <source>
        <dbReference type="ARBA" id="ARBA00022917"/>
    </source>
</evidence>
<dbReference type="CDD" id="cd00773">
    <property type="entry name" value="HisRS-like_core"/>
    <property type="match status" value="1"/>
</dbReference>
<dbReference type="Pfam" id="PF13393">
    <property type="entry name" value="tRNA-synt_His"/>
    <property type="match status" value="1"/>
</dbReference>
<name>A0A9D9DG89_9FIRM</name>
<dbReference type="InterPro" id="IPR004516">
    <property type="entry name" value="HisRS/HisZ"/>
</dbReference>
<dbReference type="NCBIfam" id="TIGR00442">
    <property type="entry name" value="hisS"/>
    <property type="match status" value="1"/>
</dbReference>
<evidence type="ECO:0000313" key="13">
    <source>
        <dbReference type="Proteomes" id="UP000823634"/>
    </source>
</evidence>
<dbReference type="CDD" id="cd00859">
    <property type="entry name" value="HisRS_anticodon"/>
    <property type="match status" value="1"/>
</dbReference>
<reference evidence="12" key="1">
    <citation type="submission" date="2020-10" db="EMBL/GenBank/DDBJ databases">
        <authorList>
            <person name="Gilroy R."/>
        </authorList>
    </citation>
    <scope>NUCLEOTIDE SEQUENCE</scope>
    <source>
        <strain evidence="12">17113</strain>
    </source>
</reference>
<evidence type="ECO:0000259" key="11">
    <source>
        <dbReference type="PROSITE" id="PS50862"/>
    </source>
</evidence>
<keyword evidence="6 9" id="KW-0648">Protein biosynthesis</keyword>
<keyword evidence="7 9" id="KW-0030">Aminoacyl-tRNA synthetase</keyword>
<dbReference type="Gene3D" id="3.40.50.800">
    <property type="entry name" value="Anticodon-binding domain"/>
    <property type="match status" value="1"/>
</dbReference>
<dbReference type="InterPro" id="IPR033656">
    <property type="entry name" value="HisRS_anticodon"/>
</dbReference>
<dbReference type="HAMAP" id="MF_00127">
    <property type="entry name" value="His_tRNA_synth"/>
    <property type="match status" value="1"/>
</dbReference>
<comment type="catalytic activity">
    <reaction evidence="8 9">
        <text>tRNA(His) + L-histidine + ATP = L-histidyl-tRNA(His) + AMP + diphosphate + H(+)</text>
        <dbReference type="Rhea" id="RHEA:17313"/>
        <dbReference type="Rhea" id="RHEA-COMP:9665"/>
        <dbReference type="Rhea" id="RHEA-COMP:9689"/>
        <dbReference type="ChEBI" id="CHEBI:15378"/>
        <dbReference type="ChEBI" id="CHEBI:30616"/>
        <dbReference type="ChEBI" id="CHEBI:33019"/>
        <dbReference type="ChEBI" id="CHEBI:57595"/>
        <dbReference type="ChEBI" id="CHEBI:78442"/>
        <dbReference type="ChEBI" id="CHEBI:78527"/>
        <dbReference type="ChEBI" id="CHEBI:456215"/>
        <dbReference type="EC" id="6.1.1.21"/>
    </reaction>
</comment>
<gene>
    <name evidence="9" type="primary">hisS</name>
    <name evidence="12" type="ORF">IAC61_03285</name>
</gene>
<sequence>MSINSVKGTHDIIGAEAQGYQFIESVFKAVCELYGYKMIQTPIMEHTEVFNRATGEGSDVVRKEMYTFLDKAGRSITLRPEVTAGVIRSIIEHKLASTGDLPLRYYYYGPVFRYERPQLGRYRQFLQAGIEAVGEDSPYLDAEAIAIAMRTLQFLGFEKLKVVVNSLGDKASRDRYRDALRAYFEPMLDSMCADCRERYRLNPLRMLDCKVEEDQEKAKFAPKIGDFLTEEADRRFQLVLSLLNDLGIDYEVDPGLVRGLDYYGQTVFEVHAISKEGKDYGALLGGGHYDGMLSEFGAGGEIDHGVGFAMGVERLYSLMRDDGLLDDLDYGVDLYLMPLGEGVIPDCLHIAEEIRSLGYSLLMPYGKAKLGSMFKKAERANARYAIIVGEDELKEGAVQLKDLHAKEQQKVKIDDLADTLDHLFGEDGHHHE</sequence>
<dbReference type="GO" id="GO:0140096">
    <property type="term" value="F:catalytic activity, acting on a protein"/>
    <property type="evidence" value="ECO:0007669"/>
    <property type="project" value="UniProtKB-ARBA"/>
</dbReference>
<dbReference type="GO" id="GO:0005524">
    <property type="term" value="F:ATP binding"/>
    <property type="evidence" value="ECO:0007669"/>
    <property type="project" value="UniProtKB-UniRule"/>
</dbReference>
<dbReference type="GO" id="GO:0006427">
    <property type="term" value="P:histidyl-tRNA aminoacylation"/>
    <property type="evidence" value="ECO:0007669"/>
    <property type="project" value="UniProtKB-UniRule"/>
</dbReference>
<evidence type="ECO:0000256" key="9">
    <source>
        <dbReference type="HAMAP-Rule" id="MF_00127"/>
    </source>
</evidence>
<evidence type="ECO:0000256" key="4">
    <source>
        <dbReference type="ARBA" id="ARBA00022741"/>
    </source>
</evidence>
<dbReference type="InterPro" id="IPR041715">
    <property type="entry name" value="HisRS-like_core"/>
</dbReference>
<comment type="caution">
    <text evidence="12">The sequence shown here is derived from an EMBL/GenBank/DDBJ whole genome shotgun (WGS) entry which is preliminary data.</text>
</comment>
<feature type="domain" description="Aminoacyl-transfer RNA synthetases class-II family profile" evidence="11">
    <location>
        <begin position="21"/>
        <end position="345"/>
    </location>
</feature>
<dbReference type="GO" id="GO:0004821">
    <property type="term" value="F:histidine-tRNA ligase activity"/>
    <property type="evidence" value="ECO:0007669"/>
    <property type="project" value="UniProtKB-UniRule"/>
</dbReference>
<dbReference type="Pfam" id="PF03129">
    <property type="entry name" value="HGTP_anticodon"/>
    <property type="match status" value="1"/>
</dbReference>
<evidence type="ECO:0000313" key="12">
    <source>
        <dbReference type="EMBL" id="MBO8426327.1"/>
    </source>
</evidence>
<feature type="binding site" evidence="10">
    <location>
        <position position="127"/>
    </location>
    <ligand>
        <name>L-histidine</name>
        <dbReference type="ChEBI" id="CHEBI:57595"/>
    </ligand>
</feature>
<reference evidence="12" key="2">
    <citation type="journal article" date="2021" name="PeerJ">
        <title>Extensive microbial diversity within the chicken gut microbiome revealed by metagenomics and culture.</title>
        <authorList>
            <person name="Gilroy R."/>
            <person name="Ravi A."/>
            <person name="Getino M."/>
            <person name="Pursley I."/>
            <person name="Horton D.L."/>
            <person name="Alikhan N.F."/>
            <person name="Baker D."/>
            <person name="Gharbi K."/>
            <person name="Hall N."/>
            <person name="Watson M."/>
            <person name="Adriaenssens E.M."/>
            <person name="Foster-Nyarko E."/>
            <person name="Jarju S."/>
            <person name="Secka A."/>
            <person name="Antonio M."/>
            <person name="Oren A."/>
            <person name="Chaudhuri R.R."/>
            <person name="La Ragione R."/>
            <person name="Hildebrand F."/>
            <person name="Pallen M.J."/>
        </authorList>
    </citation>
    <scope>NUCLEOTIDE SEQUENCE</scope>
    <source>
        <strain evidence="12">17113</strain>
    </source>
</reference>
<dbReference type="PANTHER" id="PTHR43707:SF1">
    <property type="entry name" value="HISTIDINE--TRNA LIGASE, MITOCHONDRIAL-RELATED"/>
    <property type="match status" value="1"/>
</dbReference>
<organism evidence="12 13">
    <name type="scientific">Candidatus Alloenteromonas pullistercoris</name>
    <dbReference type="NCBI Taxonomy" id="2840785"/>
    <lineage>
        <taxon>Bacteria</taxon>
        <taxon>Bacillati</taxon>
        <taxon>Bacillota</taxon>
        <taxon>Bacillota incertae sedis</taxon>
        <taxon>Candidatus Alloenteromonas</taxon>
    </lineage>
</organism>
<evidence type="ECO:0000256" key="3">
    <source>
        <dbReference type="ARBA" id="ARBA00022598"/>
    </source>
</evidence>
<dbReference type="SUPFAM" id="SSF52954">
    <property type="entry name" value="Class II aaRS ABD-related"/>
    <property type="match status" value="1"/>
</dbReference>
<feature type="binding site" evidence="10">
    <location>
        <position position="131"/>
    </location>
    <ligand>
        <name>L-histidine</name>
        <dbReference type="ChEBI" id="CHEBI:57595"/>
    </ligand>
</feature>
<dbReference type="PIRSF" id="PIRSF001549">
    <property type="entry name" value="His-tRNA_synth"/>
    <property type="match status" value="1"/>
</dbReference>
<protein>
    <recommendedName>
        <fullName evidence="9">Histidine--tRNA ligase</fullName>
        <ecNumber evidence="9">6.1.1.21</ecNumber>
    </recommendedName>
    <alternativeName>
        <fullName evidence="9">Histidyl-tRNA synthetase</fullName>
        <shortName evidence="9">HisRS</shortName>
    </alternativeName>
</protein>
<dbReference type="PANTHER" id="PTHR43707">
    <property type="entry name" value="HISTIDYL-TRNA SYNTHETASE"/>
    <property type="match status" value="1"/>
</dbReference>
<proteinExistence type="inferred from homology"/>
<dbReference type="EMBL" id="JADINA010000021">
    <property type="protein sequence ID" value="MBO8426327.1"/>
    <property type="molecule type" value="Genomic_DNA"/>
</dbReference>
<dbReference type="GO" id="GO:0016740">
    <property type="term" value="F:transferase activity"/>
    <property type="evidence" value="ECO:0007669"/>
    <property type="project" value="UniProtKB-ARBA"/>
</dbReference>
<dbReference type="Proteomes" id="UP000823634">
    <property type="component" value="Unassembled WGS sequence"/>
</dbReference>
<dbReference type="InterPro" id="IPR036621">
    <property type="entry name" value="Anticodon-bd_dom_sf"/>
</dbReference>
<keyword evidence="5 9" id="KW-0067">ATP-binding</keyword>
<dbReference type="InterPro" id="IPR004154">
    <property type="entry name" value="Anticodon-bd"/>
</dbReference>
<dbReference type="SUPFAM" id="SSF55681">
    <property type="entry name" value="Class II aaRS and biotin synthetases"/>
    <property type="match status" value="1"/>
</dbReference>
<evidence type="ECO:0000256" key="10">
    <source>
        <dbReference type="PIRSR" id="PIRSR001549-1"/>
    </source>
</evidence>
<dbReference type="PROSITE" id="PS50862">
    <property type="entry name" value="AA_TRNA_LIGASE_II"/>
    <property type="match status" value="1"/>
</dbReference>
<keyword evidence="2 9" id="KW-0963">Cytoplasm</keyword>
<comment type="subcellular location">
    <subcellularLocation>
        <location evidence="9">Cytoplasm</location>
    </subcellularLocation>
</comment>
<dbReference type="EC" id="6.1.1.21" evidence="9"/>
<dbReference type="GO" id="GO:0005737">
    <property type="term" value="C:cytoplasm"/>
    <property type="evidence" value="ECO:0007669"/>
    <property type="project" value="UniProtKB-SubCell"/>
</dbReference>
<dbReference type="InterPro" id="IPR015807">
    <property type="entry name" value="His-tRNA-ligase"/>
</dbReference>
<feature type="binding site" evidence="10">
    <location>
        <position position="113"/>
    </location>
    <ligand>
        <name>L-histidine</name>
        <dbReference type="ChEBI" id="CHEBI:57595"/>
    </ligand>
</feature>
<feature type="binding site" evidence="10">
    <location>
        <position position="258"/>
    </location>
    <ligand>
        <name>L-histidine</name>
        <dbReference type="ChEBI" id="CHEBI:57595"/>
    </ligand>
</feature>
<dbReference type="AlphaFoldDB" id="A0A9D9DG89"/>
<keyword evidence="3 9" id="KW-0436">Ligase</keyword>
<evidence type="ECO:0000256" key="7">
    <source>
        <dbReference type="ARBA" id="ARBA00023146"/>
    </source>
</evidence>
<feature type="binding site" evidence="10">
    <location>
        <begin position="81"/>
        <end position="83"/>
    </location>
    <ligand>
        <name>L-histidine</name>
        <dbReference type="ChEBI" id="CHEBI:57595"/>
    </ligand>
</feature>
<evidence type="ECO:0000256" key="1">
    <source>
        <dbReference type="ARBA" id="ARBA00008226"/>
    </source>
</evidence>
<comment type="similarity">
    <text evidence="1 9">Belongs to the class-II aminoacyl-tRNA synthetase family.</text>
</comment>
<evidence type="ECO:0000256" key="8">
    <source>
        <dbReference type="ARBA" id="ARBA00047639"/>
    </source>
</evidence>
<comment type="subunit">
    <text evidence="9">Homodimer.</text>
</comment>
<evidence type="ECO:0000256" key="2">
    <source>
        <dbReference type="ARBA" id="ARBA00022490"/>
    </source>
</evidence>
<dbReference type="Gene3D" id="3.30.930.10">
    <property type="entry name" value="Bira Bifunctional Protein, Domain 2"/>
    <property type="match status" value="1"/>
</dbReference>
<accession>A0A9D9DG89</accession>
<dbReference type="InterPro" id="IPR045864">
    <property type="entry name" value="aa-tRNA-synth_II/BPL/LPL"/>
</dbReference>
<feature type="binding site" evidence="10">
    <location>
        <begin position="262"/>
        <end position="263"/>
    </location>
    <ligand>
        <name>L-histidine</name>
        <dbReference type="ChEBI" id="CHEBI:57595"/>
    </ligand>
</feature>
<evidence type="ECO:0000256" key="5">
    <source>
        <dbReference type="ARBA" id="ARBA00022840"/>
    </source>
</evidence>
<dbReference type="InterPro" id="IPR006195">
    <property type="entry name" value="aa-tRNA-synth_II"/>
</dbReference>
<keyword evidence="4 9" id="KW-0547">Nucleotide-binding</keyword>